<sequence>MIRGGTLCTKSRSLQRLASKAIRKQPTNDILVLRYHTQQHARRLKHTKSGFATWPSTPLDFSGSLGSSLCIVGGALFLGMGFYKYVNSAEVQAAEVANENKPPAEKENEEEEKEPEVITLEFPPQIQYLIIGGGTSAYSAMRAIRKRDVSAKVLIISDETQAPYMRPPLSKELWFSDDREAAHKFEFKQWNGKWRDIFFEKPSFYCKPSELDAKNGGGVALALNKRVVSVDASENKVTLNDGTEIKYEKCLIATGGQPKNLRTVANAGDEVAKRTTLYRKASDFIELDKITNDVQSVTVIGGGFMGSEIACALGHKGQKNGFQVNQVFPESGNMGLVLPEYLTKWTTEKVKREGVNVVTESSVNQVTMEGDKVKVTTNIGQEILTDHLVVAVGLDIDTSLADSAGIEIDEKLGGYRVNAELQARSNIWVAGDASCFYDVKLGRRRVEHHDHAVVSGRLAGENMTGAQKHYFHQSMFWSDLGPDVGYEAIGLVDSRLPTVGVFAKATEKDTPRAAEEEGLRSEEVQESGALAHNFAPPAPATENNEFGKGVVFYLRDQKLVGILLWNVFGRMSVARKLIRDQQKHEDYGEVAKLFKIHSDDLD</sequence>
<evidence type="ECO:0000256" key="12">
    <source>
        <dbReference type="SAM" id="MobiDB-lite"/>
    </source>
</evidence>
<feature type="region of interest" description="Disordered" evidence="12">
    <location>
        <begin position="97"/>
        <end position="116"/>
    </location>
</feature>
<protein>
    <recommendedName>
        <fullName evidence="17">Apoptosis-inducing factor 1, mitochondrial</fullName>
    </recommendedName>
</protein>
<feature type="domain" description="Mitochondrial apoptosis-inducing factor C-terminal" evidence="14">
    <location>
        <begin position="459"/>
        <end position="580"/>
    </location>
</feature>
<dbReference type="SUPFAM" id="SSF55424">
    <property type="entry name" value="FAD/NAD-linked reductases, dimerisation (C-terminal) domain"/>
    <property type="match status" value="1"/>
</dbReference>
<comment type="cofactor">
    <cofactor evidence="1">
        <name>FAD</name>
        <dbReference type="ChEBI" id="CHEBI:57692"/>
    </cofactor>
</comment>
<comment type="similarity">
    <text evidence="3">Belongs to the FAD-dependent oxidoreductase family.</text>
</comment>
<organism evidence="15 16">
    <name type="scientific">Clavelina lepadiformis</name>
    <name type="common">Light-bulb sea squirt</name>
    <name type="synonym">Ascidia lepadiformis</name>
    <dbReference type="NCBI Taxonomy" id="159417"/>
    <lineage>
        <taxon>Eukaryota</taxon>
        <taxon>Metazoa</taxon>
        <taxon>Chordata</taxon>
        <taxon>Tunicata</taxon>
        <taxon>Ascidiacea</taxon>
        <taxon>Aplousobranchia</taxon>
        <taxon>Clavelinidae</taxon>
        <taxon>Clavelina</taxon>
    </lineage>
</organism>
<keyword evidence="4" id="KW-0285">Flavoprotein</keyword>
<dbReference type="Pfam" id="PF07992">
    <property type="entry name" value="Pyr_redox_2"/>
    <property type="match status" value="1"/>
</dbReference>
<evidence type="ECO:0000256" key="5">
    <source>
        <dbReference type="ARBA" id="ARBA00022703"/>
    </source>
</evidence>
<evidence type="ECO:0000259" key="14">
    <source>
        <dbReference type="Pfam" id="PF14721"/>
    </source>
</evidence>
<reference evidence="15 16" key="1">
    <citation type="submission" date="2024-02" db="EMBL/GenBank/DDBJ databases">
        <authorList>
            <person name="Daric V."/>
            <person name="Darras S."/>
        </authorList>
    </citation>
    <scope>NUCLEOTIDE SEQUENCE [LARGE SCALE GENOMIC DNA]</scope>
</reference>
<evidence type="ECO:0000313" key="15">
    <source>
        <dbReference type="EMBL" id="CAK8683527.1"/>
    </source>
</evidence>
<comment type="caution">
    <text evidence="15">The sequence shown here is derived from an EMBL/GenBank/DDBJ whole genome shotgun (WGS) entry which is preliminary data.</text>
</comment>
<dbReference type="Pfam" id="PF14721">
    <property type="entry name" value="AIF_C"/>
    <property type="match status" value="1"/>
</dbReference>
<keyword evidence="8" id="KW-0560">Oxidoreductase</keyword>
<keyword evidence="7" id="KW-0809">Transit peptide</keyword>
<keyword evidence="10" id="KW-0496">Mitochondrion</keyword>
<evidence type="ECO:0000256" key="11">
    <source>
        <dbReference type="ARBA" id="ARBA00047786"/>
    </source>
</evidence>
<dbReference type="PRINTS" id="PR00411">
    <property type="entry name" value="PNDRDTASEI"/>
</dbReference>
<keyword evidence="16" id="KW-1185">Reference proteome</keyword>
<dbReference type="InterPro" id="IPR029324">
    <property type="entry name" value="AIF_C"/>
</dbReference>
<proteinExistence type="inferred from homology"/>
<dbReference type="SMART" id="SM01353">
    <property type="entry name" value="AIF_C"/>
    <property type="match status" value="1"/>
</dbReference>
<dbReference type="PANTHER" id="PTHR43557">
    <property type="entry name" value="APOPTOSIS-INDUCING FACTOR 1"/>
    <property type="match status" value="1"/>
</dbReference>
<evidence type="ECO:0000256" key="7">
    <source>
        <dbReference type="ARBA" id="ARBA00022946"/>
    </source>
</evidence>
<evidence type="ECO:0000256" key="10">
    <source>
        <dbReference type="ARBA" id="ARBA00023128"/>
    </source>
</evidence>
<name>A0ABP0FVA0_CLALP</name>
<keyword evidence="6" id="KW-0274">FAD</keyword>
<comment type="subcellular location">
    <subcellularLocation>
        <location evidence="2">Mitochondrion</location>
    </subcellularLocation>
</comment>
<gene>
    <name evidence="15" type="ORF">CVLEPA_LOCUS14595</name>
</gene>
<evidence type="ECO:0000256" key="1">
    <source>
        <dbReference type="ARBA" id="ARBA00001974"/>
    </source>
</evidence>
<dbReference type="PANTHER" id="PTHR43557:SF4">
    <property type="entry name" value="APOPTOSIS-INDUCING FACTOR 1, MITOCHONDRIAL"/>
    <property type="match status" value="1"/>
</dbReference>
<dbReference type="Gene3D" id="3.50.50.60">
    <property type="entry name" value="FAD/NAD(P)-binding domain"/>
    <property type="match status" value="2"/>
</dbReference>
<dbReference type="InterPro" id="IPR016156">
    <property type="entry name" value="FAD/NAD-linked_Rdtase_dimer_sf"/>
</dbReference>
<evidence type="ECO:0000259" key="13">
    <source>
        <dbReference type="Pfam" id="PF07992"/>
    </source>
</evidence>
<evidence type="ECO:0000256" key="3">
    <source>
        <dbReference type="ARBA" id="ARBA00006442"/>
    </source>
</evidence>
<keyword evidence="5" id="KW-0053">Apoptosis</keyword>
<evidence type="ECO:0000256" key="2">
    <source>
        <dbReference type="ARBA" id="ARBA00004173"/>
    </source>
</evidence>
<dbReference type="Gene3D" id="3.30.390.30">
    <property type="match status" value="1"/>
</dbReference>
<dbReference type="InterPro" id="IPR023753">
    <property type="entry name" value="FAD/NAD-binding_dom"/>
</dbReference>
<feature type="domain" description="FAD/NAD(P)-binding" evidence="13">
    <location>
        <begin position="127"/>
        <end position="455"/>
    </location>
</feature>
<evidence type="ECO:0000256" key="4">
    <source>
        <dbReference type="ARBA" id="ARBA00022630"/>
    </source>
</evidence>
<dbReference type="InterPro" id="IPR050446">
    <property type="entry name" value="FAD-oxidoreductase/Apoptosis"/>
</dbReference>
<dbReference type="Proteomes" id="UP001642483">
    <property type="component" value="Unassembled WGS sequence"/>
</dbReference>
<evidence type="ECO:0000256" key="6">
    <source>
        <dbReference type="ARBA" id="ARBA00022827"/>
    </source>
</evidence>
<dbReference type="EMBL" id="CAWYQH010000097">
    <property type="protein sequence ID" value="CAK8683527.1"/>
    <property type="molecule type" value="Genomic_DNA"/>
</dbReference>
<accession>A0ABP0FVA0</accession>
<dbReference type="SUPFAM" id="SSF51905">
    <property type="entry name" value="FAD/NAD(P)-binding domain"/>
    <property type="match status" value="2"/>
</dbReference>
<evidence type="ECO:0000256" key="8">
    <source>
        <dbReference type="ARBA" id="ARBA00023002"/>
    </source>
</evidence>
<dbReference type="InterPro" id="IPR036188">
    <property type="entry name" value="FAD/NAD-bd_sf"/>
</dbReference>
<comment type="catalytic activity">
    <reaction evidence="11">
        <text>A + NADH + H(+) = AH2 + NAD(+)</text>
        <dbReference type="Rhea" id="RHEA:11356"/>
        <dbReference type="ChEBI" id="CHEBI:13193"/>
        <dbReference type="ChEBI" id="CHEBI:15378"/>
        <dbReference type="ChEBI" id="CHEBI:17499"/>
        <dbReference type="ChEBI" id="CHEBI:57540"/>
        <dbReference type="ChEBI" id="CHEBI:57945"/>
    </reaction>
</comment>
<evidence type="ECO:0008006" key="17">
    <source>
        <dbReference type="Google" id="ProtNLM"/>
    </source>
</evidence>
<evidence type="ECO:0000256" key="9">
    <source>
        <dbReference type="ARBA" id="ARBA00023027"/>
    </source>
</evidence>
<keyword evidence="9" id="KW-0520">NAD</keyword>
<evidence type="ECO:0000313" key="16">
    <source>
        <dbReference type="Proteomes" id="UP001642483"/>
    </source>
</evidence>
<dbReference type="PRINTS" id="PR00368">
    <property type="entry name" value="FADPNR"/>
</dbReference>